<evidence type="ECO:0000313" key="2">
    <source>
        <dbReference type="EMBL" id="KAG0146180.1"/>
    </source>
</evidence>
<gene>
    <name evidence="2" type="ORF">CROQUDRAFT_529536</name>
</gene>
<keyword evidence="3" id="KW-1185">Reference proteome</keyword>
<organism evidence="2 3">
    <name type="scientific">Cronartium quercuum f. sp. fusiforme G11</name>
    <dbReference type="NCBI Taxonomy" id="708437"/>
    <lineage>
        <taxon>Eukaryota</taxon>
        <taxon>Fungi</taxon>
        <taxon>Dikarya</taxon>
        <taxon>Basidiomycota</taxon>
        <taxon>Pucciniomycotina</taxon>
        <taxon>Pucciniomycetes</taxon>
        <taxon>Pucciniales</taxon>
        <taxon>Coleosporiaceae</taxon>
        <taxon>Cronartium</taxon>
    </lineage>
</organism>
<dbReference type="Proteomes" id="UP000886653">
    <property type="component" value="Unassembled WGS sequence"/>
</dbReference>
<reference evidence="2" key="1">
    <citation type="submission" date="2013-11" db="EMBL/GenBank/DDBJ databases">
        <title>Genome sequence of the fusiform rust pathogen reveals effectors for host alternation and coevolution with pine.</title>
        <authorList>
            <consortium name="DOE Joint Genome Institute"/>
            <person name="Smith K."/>
            <person name="Pendleton A."/>
            <person name="Kubisiak T."/>
            <person name="Anderson C."/>
            <person name="Salamov A."/>
            <person name="Aerts A."/>
            <person name="Riley R."/>
            <person name="Clum A."/>
            <person name="Lindquist E."/>
            <person name="Ence D."/>
            <person name="Campbell M."/>
            <person name="Kronenberg Z."/>
            <person name="Feau N."/>
            <person name="Dhillon B."/>
            <person name="Hamelin R."/>
            <person name="Burleigh J."/>
            <person name="Smith J."/>
            <person name="Yandell M."/>
            <person name="Nelson C."/>
            <person name="Grigoriev I."/>
            <person name="Davis J."/>
        </authorList>
    </citation>
    <scope>NUCLEOTIDE SEQUENCE</scope>
    <source>
        <strain evidence="2">G11</strain>
    </source>
</reference>
<evidence type="ECO:0000313" key="3">
    <source>
        <dbReference type="Proteomes" id="UP000886653"/>
    </source>
</evidence>
<proteinExistence type="predicted"/>
<name>A0A9P6NMF7_9BASI</name>
<protein>
    <submittedName>
        <fullName evidence="2">Uncharacterized protein</fullName>
    </submittedName>
</protein>
<dbReference type="EMBL" id="MU167264">
    <property type="protein sequence ID" value="KAG0146180.1"/>
    <property type="molecule type" value="Genomic_DNA"/>
</dbReference>
<evidence type="ECO:0000256" key="1">
    <source>
        <dbReference type="SAM" id="SignalP"/>
    </source>
</evidence>
<sequence>MLSFPTVILACTLASFARAAVIQDHQASLNPTSFVTALCGSSNLKEKIQLHDCYTAFLAFPFEKSGTQLKSKEPSLQSVSGTCNITITTSDHQSFDVSAGRLLHGKGDKKNGGLKAILAQCHEEAGAIMIEGGTLGHGGNIKLSVNPAIGSDMAQCAKAEGLQKLDEEDCRTAFLDLPFDCEDEKLKVNTSSISGTENGCTVTITALAGQTIEV</sequence>
<accession>A0A9P6NMF7</accession>
<keyword evidence="1" id="KW-0732">Signal</keyword>
<feature type="chain" id="PRO_5040505416" evidence="1">
    <location>
        <begin position="20"/>
        <end position="214"/>
    </location>
</feature>
<feature type="signal peptide" evidence="1">
    <location>
        <begin position="1"/>
        <end position="19"/>
    </location>
</feature>
<dbReference type="AlphaFoldDB" id="A0A9P6NMF7"/>
<comment type="caution">
    <text evidence="2">The sequence shown here is derived from an EMBL/GenBank/DDBJ whole genome shotgun (WGS) entry which is preliminary data.</text>
</comment>